<keyword evidence="1 5" id="KW-1277">Toxin-antitoxin system</keyword>
<comment type="cofactor">
    <cofactor evidence="5">
        <name>Mg(2+)</name>
        <dbReference type="ChEBI" id="CHEBI:18420"/>
    </cofactor>
</comment>
<keyword evidence="3 5" id="KW-0479">Metal-binding</keyword>
<evidence type="ECO:0000256" key="4">
    <source>
        <dbReference type="ARBA" id="ARBA00022801"/>
    </source>
</evidence>
<dbReference type="EC" id="3.1.-.-" evidence="5"/>
<keyword evidence="8" id="KW-1185">Reference proteome</keyword>
<protein>
    <recommendedName>
        <fullName evidence="5">Ribonuclease VapC</fullName>
        <shortName evidence="5">RNase VapC</shortName>
        <ecNumber evidence="5">3.1.-.-</ecNumber>
    </recommendedName>
    <alternativeName>
        <fullName evidence="5">Putative toxin VapC</fullName>
    </alternativeName>
</protein>
<accession>A0ABN6ZVY5</accession>
<dbReference type="EMBL" id="AP028907">
    <property type="protein sequence ID" value="BES82273.1"/>
    <property type="molecule type" value="Genomic_DNA"/>
</dbReference>
<evidence type="ECO:0000313" key="8">
    <source>
        <dbReference type="Proteomes" id="UP001341135"/>
    </source>
</evidence>
<dbReference type="InterPro" id="IPR022907">
    <property type="entry name" value="VapC_family"/>
</dbReference>
<dbReference type="SUPFAM" id="SSF88723">
    <property type="entry name" value="PIN domain-like"/>
    <property type="match status" value="1"/>
</dbReference>
<comment type="similarity">
    <text evidence="5">Belongs to the PINc/VapC protein family.</text>
</comment>
<feature type="binding site" evidence="5">
    <location>
        <position position="100"/>
    </location>
    <ligand>
        <name>Mg(2+)</name>
        <dbReference type="ChEBI" id="CHEBI:18420"/>
    </ligand>
</feature>
<evidence type="ECO:0000313" key="7">
    <source>
        <dbReference type="EMBL" id="BES82273.1"/>
    </source>
</evidence>
<keyword evidence="5" id="KW-0460">Magnesium</keyword>
<dbReference type="InterPro" id="IPR029060">
    <property type="entry name" value="PIN-like_dom_sf"/>
</dbReference>
<comment type="function">
    <text evidence="5">Toxic component of a toxin-antitoxin (TA) system. An RNase.</text>
</comment>
<organism evidence="7 8">
    <name type="scientific">Pyrodictium abyssi</name>
    <dbReference type="NCBI Taxonomy" id="54256"/>
    <lineage>
        <taxon>Archaea</taxon>
        <taxon>Thermoproteota</taxon>
        <taxon>Thermoprotei</taxon>
        <taxon>Desulfurococcales</taxon>
        <taxon>Pyrodictiaceae</taxon>
        <taxon>Pyrodictium</taxon>
    </lineage>
</organism>
<dbReference type="InterPro" id="IPR002716">
    <property type="entry name" value="PIN_dom"/>
</dbReference>
<dbReference type="RefSeq" id="WP_338249436.1">
    <property type="nucleotide sequence ID" value="NZ_AP028907.1"/>
</dbReference>
<feature type="domain" description="PIN" evidence="6">
    <location>
        <begin position="2"/>
        <end position="125"/>
    </location>
</feature>
<dbReference type="Pfam" id="PF01850">
    <property type="entry name" value="PIN"/>
    <property type="match status" value="1"/>
</dbReference>
<proteinExistence type="inferred from homology"/>
<dbReference type="Proteomes" id="UP001341135">
    <property type="component" value="Chromosome"/>
</dbReference>
<keyword evidence="5" id="KW-0800">Toxin</keyword>
<evidence type="ECO:0000256" key="2">
    <source>
        <dbReference type="ARBA" id="ARBA00022722"/>
    </source>
</evidence>
<feature type="binding site" evidence="5">
    <location>
        <position position="5"/>
    </location>
    <ligand>
        <name>Mg(2+)</name>
        <dbReference type="ChEBI" id="CHEBI:18420"/>
    </ligand>
</feature>
<evidence type="ECO:0000256" key="5">
    <source>
        <dbReference type="HAMAP-Rule" id="MF_00265"/>
    </source>
</evidence>
<name>A0ABN6ZVY5_9CREN</name>
<dbReference type="GeneID" id="89289849"/>
<reference evidence="7 8" key="1">
    <citation type="submission" date="2023-09" db="EMBL/GenBank/DDBJ databases">
        <title>Pyrofollis japonicus gen. nov. sp. nov., a novel member of the family Pyrodictiaceae isolated from the Iheya North hydrothermal field.</title>
        <authorList>
            <person name="Miyazaki U."/>
            <person name="Sanari M."/>
            <person name="Tame A."/>
            <person name="Kitajima M."/>
            <person name="Okamoto A."/>
            <person name="Sawayama S."/>
            <person name="Miyazaki J."/>
            <person name="Takai K."/>
            <person name="Nakagawa S."/>
        </authorList>
    </citation>
    <scope>NUCLEOTIDE SEQUENCE [LARGE SCALE GENOMIC DNA]</scope>
    <source>
        <strain evidence="7 8">AV2</strain>
    </source>
</reference>
<keyword evidence="4 5" id="KW-0378">Hydrolase</keyword>
<evidence type="ECO:0000256" key="1">
    <source>
        <dbReference type="ARBA" id="ARBA00022649"/>
    </source>
</evidence>
<keyword evidence="2 5" id="KW-0540">Nuclease</keyword>
<dbReference type="Gene3D" id="3.40.50.1010">
    <property type="entry name" value="5'-nuclease"/>
    <property type="match status" value="1"/>
</dbReference>
<evidence type="ECO:0000256" key="3">
    <source>
        <dbReference type="ARBA" id="ARBA00022723"/>
    </source>
</evidence>
<sequence>MIYVDTNVVVSYINGRDPLHGAAERLIAGLRGHGLVVSQLVVLELYAVYSRVMGLDDVELEALVEYSLAKLGARVEQVDCSRLFTEAQRRAHALRLRALDLLHVVSARLLGAKGIATFDRDIAAKSKAIEGALGLKVYTYTQPSSES</sequence>
<dbReference type="HAMAP" id="MF_00265">
    <property type="entry name" value="VapC_Nob1"/>
    <property type="match status" value="1"/>
</dbReference>
<gene>
    <name evidence="5" type="primary">vapC</name>
    <name evidence="7" type="ORF">PABY_18400</name>
</gene>
<evidence type="ECO:0000259" key="6">
    <source>
        <dbReference type="Pfam" id="PF01850"/>
    </source>
</evidence>